<keyword evidence="13" id="KW-0805">Transcription regulation</keyword>
<dbReference type="InterPro" id="IPR005101">
    <property type="entry name" value="Cryptochr/Photolyase_FAD-bd"/>
</dbReference>
<evidence type="ECO:0000256" key="16">
    <source>
        <dbReference type="ARBA" id="ARBA00023170"/>
    </source>
</evidence>
<dbReference type="GO" id="GO:0043153">
    <property type="term" value="P:entrainment of circadian clock by photoperiod"/>
    <property type="evidence" value="ECO:0007669"/>
    <property type="project" value="TreeGrafter"/>
</dbReference>
<evidence type="ECO:0000256" key="14">
    <source>
        <dbReference type="ARBA" id="ARBA00023108"/>
    </source>
</evidence>
<feature type="compositionally biased region" description="Polar residues" evidence="20">
    <location>
        <begin position="657"/>
        <end position="670"/>
    </location>
</feature>
<feature type="site" description="Electron transfer via tryptophanyl radical" evidence="19">
    <location>
        <position position="452"/>
    </location>
</feature>
<evidence type="ECO:0000313" key="23">
    <source>
        <dbReference type="Proteomes" id="UP001221898"/>
    </source>
</evidence>
<dbReference type="FunFam" id="1.25.40.80:FF:000003">
    <property type="entry name" value="cryptochrome-1 isoform X1"/>
    <property type="match status" value="1"/>
</dbReference>
<dbReference type="GO" id="GO:0032922">
    <property type="term" value="P:circadian regulation of gene expression"/>
    <property type="evidence" value="ECO:0007669"/>
    <property type="project" value="TreeGrafter"/>
</dbReference>
<dbReference type="GO" id="GO:0009881">
    <property type="term" value="F:photoreceptor activity"/>
    <property type="evidence" value="ECO:0007669"/>
    <property type="project" value="UniProtKB-KW"/>
</dbReference>
<evidence type="ECO:0000256" key="8">
    <source>
        <dbReference type="ARBA" id="ARBA00022606"/>
    </source>
</evidence>
<feature type="compositionally biased region" description="Polar residues" evidence="20">
    <location>
        <begin position="597"/>
        <end position="606"/>
    </location>
</feature>
<organism evidence="22 23">
    <name type="scientific">Aldrovandia affinis</name>
    <dbReference type="NCBI Taxonomy" id="143900"/>
    <lineage>
        <taxon>Eukaryota</taxon>
        <taxon>Metazoa</taxon>
        <taxon>Chordata</taxon>
        <taxon>Craniata</taxon>
        <taxon>Vertebrata</taxon>
        <taxon>Euteleostomi</taxon>
        <taxon>Actinopterygii</taxon>
        <taxon>Neopterygii</taxon>
        <taxon>Teleostei</taxon>
        <taxon>Notacanthiformes</taxon>
        <taxon>Halosauridae</taxon>
        <taxon>Aldrovandia</taxon>
    </lineage>
</organism>
<dbReference type="InterPro" id="IPR036134">
    <property type="entry name" value="Crypto/Photolyase_FAD-like_sf"/>
</dbReference>
<evidence type="ECO:0000256" key="18">
    <source>
        <dbReference type="PIRSR" id="PIRSR602081-1"/>
    </source>
</evidence>
<dbReference type="Gene3D" id="1.25.40.80">
    <property type="match status" value="1"/>
</dbReference>
<evidence type="ECO:0000256" key="15">
    <source>
        <dbReference type="ARBA" id="ARBA00023163"/>
    </source>
</evidence>
<evidence type="ECO:0000256" key="10">
    <source>
        <dbReference type="ARBA" id="ARBA00022741"/>
    </source>
</evidence>
<comment type="subcellular location">
    <subcellularLocation>
        <location evidence="3">Cytoplasm</location>
    </subcellularLocation>
    <subcellularLocation>
        <location evidence="2">Nucleus</location>
    </subcellularLocation>
</comment>
<dbReference type="Pfam" id="PF00875">
    <property type="entry name" value="DNA_photolyase"/>
    <property type="match status" value="1"/>
</dbReference>
<keyword evidence="8" id="KW-0716">Sensory transduction</keyword>
<dbReference type="FunFam" id="1.10.579.10:FF:000001">
    <property type="entry name" value="Cryptochrome 1"/>
    <property type="match status" value="1"/>
</dbReference>
<keyword evidence="5" id="KW-0963">Cytoplasm</keyword>
<proteinExistence type="inferred from homology"/>
<dbReference type="EMBL" id="JAINUG010000367">
    <property type="protein sequence ID" value="KAJ8373260.1"/>
    <property type="molecule type" value="Genomic_DNA"/>
</dbReference>
<dbReference type="InterPro" id="IPR002081">
    <property type="entry name" value="Cryptochrome/DNA_photolyase_1"/>
</dbReference>
<evidence type="ECO:0000256" key="6">
    <source>
        <dbReference type="ARBA" id="ARBA00022491"/>
    </source>
</evidence>
<keyword evidence="12" id="KW-0157">Chromophore</keyword>
<evidence type="ECO:0000256" key="1">
    <source>
        <dbReference type="ARBA" id="ARBA00001932"/>
    </source>
</evidence>
<keyword evidence="10" id="KW-0547">Nucleotide-binding</keyword>
<keyword evidence="15" id="KW-0804">Transcription</keyword>
<evidence type="ECO:0000256" key="12">
    <source>
        <dbReference type="ARBA" id="ARBA00022991"/>
    </source>
</evidence>
<evidence type="ECO:0000313" key="22">
    <source>
        <dbReference type="EMBL" id="KAJ8373260.1"/>
    </source>
</evidence>
<dbReference type="InterPro" id="IPR036155">
    <property type="entry name" value="Crypto/Photolyase_N_sf"/>
</dbReference>
<dbReference type="AlphaFoldDB" id="A0AAD7RBU3"/>
<dbReference type="FunFam" id="1.25.40.80:FF:000001">
    <property type="entry name" value="Cryptochrome circadian regulator 2"/>
    <property type="match status" value="1"/>
</dbReference>
<evidence type="ECO:0000256" key="3">
    <source>
        <dbReference type="ARBA" id="ARBA00004496"/>
    </source>
</evidence>
<reference evidence="22" key="1">
    <citation type="journal article" date="2023" name="Science">
        <title>Genome structures resolve the early diversification of teleost fishes.</title>
        <authorList>
            <person name="Parey E."/>
            <person name="Louis A."/>
            <person name="Montfort J."/>
            <person name="Bouchez O."/>
            <person name="Roques C."/>
            <person name="Iampietro C."/>
            <person name="Lluch J."/>
            <person name="Castinel A."/>
            <person name="Donnadieu C."/>
            <person name="Desvignes T."/>
            <person name="Floi Bucao C."/>
            <person name="Jouanno E."/>
            <person name="Wen M."/>
            <person name="Mejri S."/>
            <person name="Dirks R."/>
            <person name="Jansen H."/>
            <person name="Henkel C."/>
            <person name="Chen W.J."/>
            <person name="Zahm M."/>
            <person name="Cabau C."/>
            <person name="Klopp C."/>
            <person name="Thompson A.W."/>
            <person name="Robinson-Rechavi M."/>
            <person name="Braasch I."/>
            <person name="Lecointre G."/>
            <person name="Bobe J."/>
            <person name="Postlethwait J.H."/>
            <person name="Berthelot C."/>
            <person name="Roest Crollius H."/>
            <person name="Guiguen Y."/>
        </authorList>
    </citation>
    <scope>NUCLEOTIDE SEQUENCE</scope>
    <source>
        <strain evidence="22">NC1722</strain>
    </source>
</reference>
<sequence length="717" mass="81081">MPAHDDDKEAATQGFTFVSLRAENVMVLRYCYSAIAFTPRSSYRVAIAFNFDIQDRAPSVGDLNTLSTHSKQHNFCKFIMAPNSIHWFRKGLRLHDNPALREAVRGAGTVRCVYFLDPWFAGSSNLGVNRWRFLLQCLEDLDASLRKLNSRLFVIRGQPANVFPRLFKEWKISRLTFEYDSEPFGKERDAAIKKLAMEAGVEVSVKTSHTLYDLDRLIELNGGQSPLTYKRFQTLISRMAPRAPVEALSEAFMGRCVTPVSDDHGDKYGVPSLEELGFDTEGLPSAVWPGGETEALTRIERHLERKAWVANFERPRMNANSLLASPTGLSPYLRFGCLSCRLFYFKLTDLYRKVKKNSSPPLSLYGQLLWREFFYTTATTNPRFDKMEGNPICVRIPWDRNPEALAKWAQGHTGFPWIDAIMTQLRQEGWIHHLARHAVACFLTRGDLWISWEEGMKVFEELLLDADWSVNAGSWMWLSCSSFFQQFFHCYCPVGFGRRTDPNGDFIRRYLPVLRGFPAKYIYDPWNAPDSVQAAAKCIIGVHYPKPMVNHAEASRLNIERMKQIYQQLSRYRGLGLLASVPTNHQGNGAMMAYSPGEQQPGTTAAHTAGVSGSSVANGNGSGSILLNFDSEDQPGPSRVQQQQQQQQQHGFPTMPEPQSLSQRLHQPSSAHEFAVPQHPGRHLGGKRDRESEREAGGDDYSHGSSRKVQRQGTVRS</sequence>
<protein>
    <recommendedName>
        <fullName evidence="21">Photolyase/cryptochrome alpha/beta domain-containing protein</fullName>
    </recommendedName>
</protein>
<dbReference type="PANTHER" id="PTHR11455">
    <property type="entry name" value="CRYPTOCHROME"/>
    <property type="match status" value="1"/>
</dbReference>
<evidence type="ECO:0000256" key="7">
    <source>
        <dbReference type="ARBA" id="ARBA00022543"/>
    </source>
</evidence>
<dbReference type="PANTHER" id="PTHR11455:SF10">
    <property type="entry name" value="CRYPTOCHROME 2B-RELATED"/>
    <property type="match status" value="1"/>
</dbReference>
<keyword evidence="16" id="KW-0675">Receptor</keyword>
<evidence type="ECO:0000256" key="17">
    <source>
        <dbReference type="ARBA" id="ARBA00023242"/>
    </source>
</evidence>
<dbReference type="Proteomes" id="UP001221898">
    <property type="component" value="Unassembled WGS sequence"/>
</dbReference>
<keyword evidence="14" id="KW-0090">Biological rhythms</keyword>
<keyword evidence="11 18" id="KW-0274">FAD</keyword>
<comment type="cofactor">
    <cofactor evidence="1">
        <name>(6R)-5,10-methylene-5,6,7,8-tetrahydrofolate</name>
        <dbReference type="ChEBI" id="CHEBI:15636"/>
    </cofactor>
</comment>
<dbReference type="SUPFAM" id="SSF52425">
    <property type="entry name" value="Cryptochrome/photolyase, N-terminal domain"/>
    <property type="match status" value="1"/>
</dbReference>
<dbReference type="GO" id="GO:0005737">
    <property type="term" value="C:cytoplasm"/>
    <property type="evidence" value="ECO:0007669"/>
    <property type="project" value="UniProtKB-SubCell"/>
</dbReference>
<feature type="region of interest" description="Disordered" evidence="20">
    <location>
        <begin position="589"/>
        <end position="717"/>
    </location>
</feature>
<feature type="binding site" evidence="18">
    <location>
        <begin position="367"/>
        <end position="374"/>
    </location>
    <ligand>
        <name>FAD</name>
        <dbReference type="ChEBI" id="CHEBI:57692"/>
    </ligand>
</feature>
<keyword evidence="23" id="KW-1185">Reference proteome</keyword>
<dbReference type="GO" id="GO:0005634">
    <property type="term" value="C:nucleus"/>
    <property type="evidence" value="ECO:0007669"/>
    <property type="project" value="UniProtKB-SubCell"/>
</dbReference>
<evidence type="ECO:0000256" key="9">
    <source>
        <dbReference type="ARBA" id="ARBA00022630"/>
    </source>
</evidence>
<comment type="caution">
    <text evidence="22">The sequence shown here is derived from an EMBL/GenBank/DDBJ whole genome shotgun (WGS) entry which is preliminary data.</text>
</comment>
<evidence type="ECO:0000256" key="5">
    <source>
        <dbReference type="ARBA" id="ARBA00022490"/>
    </source>
</evidence>
<evidence type="ECO:0000256" key="19">
    <source>
        <dbReference type="PIRSR" id="PIRSR602081-2"/>
    </source>
</evidence>
<evidence type="ECO:0000259" key="21">
    <source>
        <dbReference type="PROSITE" id="PS51645"/>
    </source>
</evidence>
<evidence type="ECO:0000256" key="13">
    <source>
        <dbReference type="ARBA" id="ARBA00023015"/>
    </source>
</evidence>
<dbReference type="Gene3D" id="3.40.50.620">
    <property type="entry name" value="HUPs"/>
    <property type="match status" value="1"/>
</dbReference>
<dbReference type="GO" id="GO:0045892">
    <property type="term" value="P:negative regulation of DNA-templated transcription"/>
    <property type="evidence" value="ECO:0007669"/>
    <property type="project" value="TreeGrafter"/>
</dbReference>
<comment type="similarity">
    <text evidence="4">Belongs to the DNA photolyase class-1 family.</text>
</comment>
<gene>
    <name evidence="22" type="ORF">AAFF_G00266710</name>
</gene>
<dbReference type="SUPFAM" id="SSF48173">
    <property type="entry name" value="Cryptochrome/photolyase FAD-binding domain"/>
    <property type="match status" value="1"/>
</dbReference>
<dbReference type="GO" id="GO:0071949">
    <property type="term" value="F:FAD binding"/>
    <property type="evidence" value="ECO:0007669"/>
    <property type="project" value="TreeGrafter"/>
</dbReference>
<feature type="domain" description="Photolyase/cryptochrome alpha/beta" evidence="21">
    <location>
        <begin position="82"/>
        <end position="211"/>
    </location>
</feature>
<feature type="compositionally biased region" description="Basic and acidic residues" evidence="20">
    <location>
        <begin position="686"/>
        <end position="702"/>
    </location>
</feature>
<feature type="binding site" evidence="18">
    <location>
        <begin position="465"/>
        <end position="467"/>
    </location>
    <ligand>
        <name>FAD</name>
        <dbReference type="ChEBI" id="CHEBI:57692"/>
    </ligand>
</feature>
<keyword evidence="7" id="KW-0600">Photoreceptor protein</keyword>
<name>A0AAD7RBU3_9TELE</name>
<feature type="site" description="Electron transfer via tryptophanyl radical" evidence="19">
    <location>
        <position position="398"/>
    </location>
</feature>
<keyword evidence="17" id="KW-0539">Nucleus</keyword>
<dbReference type="InterPro" id="IPR014729">
    <property type="entry name" value="Rossmann-like_a/b/a_fold"/>
</dbReference>
<evidence type="ECO:0000256" key="4">
    <source>
        <dbReference type="ARBA" id="ARBA00005862"/>
    </source>
</evidence>
<dbReference type="InterPro" id="IPR006050">
    <property type="entry name" value="DNA_photolyase_N"/>
</dbReference>
<evidence type="ECO:0000256" key="11">
    <source>
        <dbReference type="ARBA" id="ARBA00022827"/>
    </source>
</evidence>
<dbReference type="GO" id="GO:0003677">
    <property type="term" value="F:DNA binding"/>
    <property type="evidence" value="ECO:0007669"/>
    <property type="project" value="TreeGrafter"/>
</dbReference>
<keyword evidence="9 18" id="KW-0285">Flavoprotein</keyword>
<evidence type="ECO:0000256" key="2">
    <source>
        <dbReference type="ARBA" id="ARBA00004123"/>
    </source>
</evidence>
<dbReference type="Pfam" id="PF03441">
    <property type="entry name" value="FAD_binding_7"/>
    <property type="match status" value="1"/>
</dbReference>
<accession>A0AAD7RBU3</accession>
<evidence type="ECO:0000256" key="20">
    <source>
        <dbReference type="SAM" id="MobiDB-lite"/>
    </source>
</evidence>
<keyword evidence="6" id="KW-0678">Repressor</keyword>
<feature type="compositionally biased region" description="Low complexity" evidence="20">
    <location>
        <begin position="609"/>
        <end position="619"/>
    </location>
</feature>
<feature type="site" description="Electron transfer via tryptophanyl radical" evidence="19">
    <location>
        <position position="475"/>
    </location>
</feature>
<dbReference type="Gene3D" id="1.10.579.10">
    <property type="entry name" value="DNA Cyclobutane Dipyrimidine Photolyase, subunit A, domain 3"/>
    <property type="match status" value="1"/>
</dbReference>
<dbReference type="PROSITE" id="PS51645">
    <property type="entry name" value="PHR_CRY_ALPHA_BETA"/>
    <property type="match status" value="1"/>
</dbReference>
<comment type="cofactor">
    <cofactor evidence="18">
        <name>FAD</name>
        <dbReference type="ChEBI" id="CHEBI:57692"/>
    </cofactor>
    <text evidence="18">Binds 1 FAD per subunit.</text>
</comment>